<comment type="similarity">
    <text evidence="1">Belongs to the CTAG/PCC1 family.</text>
</comment>
<feature type="region of interest" description="Disordered" evidence="2">
    <location>
        <begin position="1"/>
        <end position="45"/>
    </location>
</feature>
<dbReference type="Gene3D" id="3.30.310.50">
    <property type="entry name" value="Alpha-D-phosphohexomutase, C-terminal domain"/>
    <property type="match status" value="1"/>
</dbReference>
<dbReference type="EMBL" id="JABWUV010000004">
    <property type="protein sequence ID" value="KAF6359995.1"/>
    <property type="molecule type" value="Genomic_DNA"/>
</dbReference>
<dbReference type="Proteomes" id="UP000527355">
    <property type="component" value="Unassembled WGS sequence"/>
</dbReference>
<evidence type="ECO:0000313" key="4">
    <source>
        <dbReference type="Proteomes" id="UP000527355"/>
    </source>
</evidence>
<dbReference type="InterPro" id="IPR015419">
    <property type="entry name" value="CTAG/Pcc1"/>
</dbReference>
<name>A0A7J7YDP3_MYOMY</name>
<feature type="compositionally biased region" description="Gly residues" evidence="2">
    <location>
        <begin position="28"/>
        <end position="43"/>
    </location>
</feature>
<sequence>MQAEEGGAGGAAEDGEGQASSGDPGNQDGPGGHEGPERGGSGEAGAEDNLATQVALAILASGVVADDWSEPGGQDGATGRHLLQFYLMVPFPSPMEAEMASRLLMPHVRSQEGPGVKEVTVSDSQLTVRLTGEDPFAIRDYILFCLDQLSLMAFPPCFYIEPTLEKGT</sequence>
<evidence type="ECO:0000256" key="1">
    <source>
        <dbReference type="ARBA" id="ARBA00007073"/>
    </source>
</evidence>
<evidence type="ECO:0000313" key="3">
    <source>
        <dbReference type="EMBL" id="KAF6359995.1"/>
    </source>
</evidence>
<dbReference type="AlphaFoldDB" id="A0A7J7YDP3"/>
<protein>
    <submittedName>
        <fullName evidence="3">Uncharacterized protein</fullName>
    </submittedName>
</protein>
<keyword evidence="4" id="KW-1185">Reference proteome</keyword>
<dbReference type="Pfam" id="PF09341">
    <property type="entry name" value="Pcc1"/>
    <property type="match status" value="1"/>
</dbReference>
<comment type="caution">
    <text evidence="3">The sequence shown here is derived from an EMBL/GenBank/DDBJ whole genome shotgun (WGS) entry which is preliminary data.</text>
</comment>
<organism evidence="3 4">
    <name type="scientific">Myotis myotis</name>
    <name type="common">Greater mouse-eared bat</name>
    <name type="synonym">Vespertilio myotis</name>
    <dbReference type="NCBI Taxonomy" id="51298"/>
    <lineage>
        <taxon>Eukaryota</taxon>
        <taxon>Metazoa</taxon>
        <taxon>Chordata</taxon>
        <taxon>Craniata</taxon>
        <taxon>Vertebrata</taxon>
        <taxon>Euteleostomi</taxon>
        <taxon>Mammalia</taxon>
        <taxon>Eutheria</taxon>
        <taxon>Laurasiatheria</taxon>
        <taxon>Chiroptera</taxon>
        <taxon>Yangochiroptera</taxon>
        <taxon>Vespertilionidae</taxon>
        <taxon>Myotis</taxon>
    </lineage>
</organism>
<accession>A0A7J7YDP3</accession>
<proteinExistence type="inferred from homology"/>
<gene>
    <name evidence="3" type="ORF">mMyoMyo1_010957</name>
</gene>
<feature type="compositionally biased region" description="Gly residues" evidence="2">
    <location>
        <begin position="1"/>
        <end position="12"/>
    </location>
</feature>
<reference evidence="3 4" key="1">
    <citation type="journal article" date="2020" name="Nature">
        <title>Six reference-quality genomes reveal evolution of bat adaptations.</title>
        <authorList>
            <person name="Jebb D."/>
            <person name="Huang Z."/>
            <person name="Pippel M."/>
            <person name="Hughes G.M."/>
            <person name="Lavrichenko K."/>
            <person name="Devanna P."/>
            <person name="Winkler S."/>
            <person name="Jermiin L.S."/>
            <person name="Skirmuntt E.C."/>
            <person name="Katzourakis A."/>
            <person name="Burkitt-Gray L."/>
            <person name="Ray D.A."/>
            <person name="Sullivan K.A.M."/>
            <person name="Roscito J.G."/>
            <person name="Kirilenko B.M."/>
            <person name="Davalos L.M."/>
            <person name="Corthals A.P."/>
            <person name="Power M.L."/>
            <person name="Jones G."/>
            <person name="Ransome R.D."/>
            <person name="Dechmann D.K.N."/>
            <person name="Locatelli A.G."/>
            <person name="Puechmaille S.J."/>
            <person name="Fedrigo O."/>
            <person name="Jarvis E.D."/>
            <person name="Hiller M."/>
            <person name="Vernes S.C."/>
            <person name="Myers E.W."/>
            <person name="Teeling E.C."/>
        </authorList>
    </citation>
    <scope>NUCLEOTIDE SEQUENCE [LARGE SCALE GENOMIC DNA]</scope>
    <source>
        <strain evidence="3">MMyoMyo1</strain>
        <tissue evidence="3">Flight muscle</tissue>
    </source>
</reference>
<evidence type="ECO:0000256" key="2">
    <source>
        <dbReference type="SAM" id="MobiDB-lite"/>
    </source>
</evidence>